<evidence type="ECO:0000313" key="1">
    <source>
        <dbReference type="EMBL" id="OSJ36650.1"/>
    </source>
</evidence>
<name>A0ABX3XCS3_9BRAD</name>
<dbReference type="Gene3D" id="3.40.50.1000">
    <property type="entry name" value="HAD superfamily/HAD-like"/>
    <property type="match status" value="1"/>
</dbReference>
<protein>
    <submittedName>
        <fullName evidence="1">Uncharacterized protein</fullName>
    </submittedName>
</protein>
<reference evidence="1 2" key="1">
    <citation type="submission" date="2017-03" db="EMBL/GenBank/DDBJ databases">
        <title>Whole genome sequences of fourteen strains of Bradyrhizobium canariense and one strain of Bradyrhizobium japonicum isolated from Lupinus (Papilionoideae: Genisteae) species in Algeria.</title>
        <authorList>
            <person name="Crovadore J."/>
            <person name="Chekireb D."/>
            <person name="Brachmann A."/>
            <person name="Chablais R."/>
            <person name="Cochard B."/>
            <person name="Lefort F."/>
        </authorList>
    </citation>
    <scope>NUCLEOTIDE SEQUENCE [LARGE SCALE GENOMIC DNA]</scope>
    <source>
        <strain evidence="1 2">UBMAN05</strain>
    </source>
</reference>
<evidence type="ECO:0000313" key="2">
    <source>
        <dbReference type="Proteomes" id="UP000193884"/>
    </source>
</evidence>
<dbReference type="EMBL" id="NAFK01000079">
    <property type="protein sequence ID" value="OSJ36650.1"/>
    <property type="molecule type" value="Genomic_DNA"/>
</dbReference>
<dbReference type="Pfam" id="PF13242">
    <property type="entry name" value="Hydrolase_like"/>
    <property type="match status" value="1"/>
</dbReference>
<dbReference type="SUPFAM" id="SSF56784">
    <property type="entry name" value="HAD-like"/>
    <property type="match status" value="1"/>
</dbReference>
<organism evidence="1 2">
    <name type="scientific">Bradyrhizobium canariense</name>
    <dbReference type="NCBI Taxonomy" id="255045"/>
    <lineage>
        <taxon>Bacteria</taxon>
        <taxon>Pseudomonadati</taxon>
        <taxon>Pseudomonadota</taxon>
        <taxon>Alphaproteobacteria</taxon>
        <taxon>Hyphomicrobiales</taxon>
        <taxon>Nitrobacteraceae</taxon>
        <taxon>Bradyrhizobium</taxon>
    </lineage>
</organism>
<gene>
    <name evidence="1" type="ORF">BST63_00440</name>
</gene>
<accession>A0ABX3XCS3</accession>
<dbReference type="Proteomes" id="UP000193884">
    <property type="component" value="Unassembled WGS sequence"/>
</dbReference>
<sequence>MSLNPRSTTSFSDKNRLPFLEKKLPLTKQKFAISEVAYVGDSLSKDVLMAKRADCFAVWAKYGAHTDRSMYDRLIRISHWTADDIRREKNYATEAKGIEPDFICERSIAELLELA</sequence>
<comment type="caution">
    <text evidence="1">The sequence shown here is derived from an EMBL/GenBank/DDBJ whole genome shotgun (WGS) entry which is preliminary data.</text>
</comment>
<dbReference type="InterPro" id="IPR023214">
    <property type="entry name" value="HAD_sf"/>
</dbReference>
<proteinExistence type="predicted"/>
<keyword evidence="2" id="KW-1185">Reference proteome</keyword>
<dbReference type="InterPro" id="IPR036412">
    <property type="entry name" value="HAD-like_sf"/>
</dbReference>